<protein>
    <submittedName>
        <fullName evidence="3">SDR family oxidoreductase</fullName>
    </submittedName>
</protein>
<dbReference type="RefSeq" id="WP_173211210.1">
    <property type="nucleotide sequence ID" value="NZ_CP053697.2"/>
</dbReference>
<feature type="transmembrane region" description="Helical" evidence="1">
    <location>
        <begin position="303"/>
        <end position="323"/>
    </location>
</feature>
<dbReference type="InterPro" id="IPR025695">
    <property type="entry name" value="DoxX-like"/>
</dbReference>
<keyword evidence="1" id="KW-0812">Transmembrane</keyword>
<dbReference type="AlphaFoldDB" id="A0A6M8FWT1"/>
<sequence>MRILLVGATGFIGRHLLVALTQAGHQIVATSRQVVERPLPGVAWQRLDLRELADEPTSFTWPPAIDLLINAAGELSSDLAGMCRLQTAGTCALFDLASQHGVRVLQISALGAGMQADVPFLASKARADDYLLQLGRPAVVLRPSLVLGPGGTSSAWLQRLSPWPVIPLLNNRAQLQPLHVDDLCGAVLALLRNWPVQSTVLPLVGPQAMTQGQLLDQLRHAQGWPAARYWVLPAALSRLGAILGERMGWAALNPQTLRLAQRDNLAGGDALASTCGFRCAPLSSRLHDWPQAAQSCAMALQPLVLAVLLLIWLGTALVCLGPGFDWGLRIMAEAGITGWPGKLAVISGALLDAALGFGLLLRRWRQPILHAQIGLMLAYSLTISLWLPHYWFDPYMAVGKNFAVLLLSLWLLWLSPPPDKRHG</sequence>
<keyword evidence="1" id="KW-1133">Transmembrane helix</keyword>
<dbReference type="EMBL" id="CP053697">
    <property type="protein sequence ID" value="QKE65378.1"/>
    <property type="molecule type" value="Genomic_DNA"/>
</dbReference>
<reference evidence="3" key="1">
    <citation type="submission" date="2020-07" db="EMBL/GenBank/DDBJ databases">
        <title>Nitrate ammonifying Pseudomonas campi sp. nov. isolated from German agricultural grassland.</title>
        <authorList>
            <person name="Timsy T."/>
            <person name="Ulrich A."/>
            <person name="Spanner T."/>
            <person name="Foesel B."/>
            <person name="Kolb S."/>
            <person name="Horn M.A."/>
            <person name="Behrendt U."/>
        </authorList>
    </citation>
    <scope>NUCLEOTIDE SEQUENCE</scope>
    <source>
        <strain evidence="3">S1-A32-2</strain>
    </source>
</reference>
<evidence type="ECO:0000313" key="3">
    <source>
        <dbReference type="EMBL" id="QKE65378.1"/>
    </source>
</evidence>
<evidence type="ECO:0000259" key="2">
    <source>
        <dbReference type="Pfam" id="PF01370"/>
    </source>
</evidence>
<evidence type="ECO:0000256" key="1">
    <source>
        <dbReference type="SAM" id="Phobius"/>
    </source>
</evidence>
<keyword evidence="4" id="KW-1185">Reference proteome</keyword>
<dbReference type="Pfam" id="PF01370">
    <property type="entry name" value="Epimerase"/>
    <property type="match status" value="1"/>
</dbReference>
<dbReference type="Pfam" id="PF13781">
    <property type="entry name" value="DoxX_3"/>
    <property type="match status" value="1"/>
</dbReference>
<dbReference type="InterPro" id="IPR051207">
    <property type="entry name" value="ComplexI_NDUFA9_subunit"/>
</dbReference>
<accession>A0A6M8FWT1</accession>
<dbReference type="InterPro" id="IPR001509">
    <property type="entry name" value="Epimerase_deHydtase"/>
</dbReference>
<dbReference type="Proteomes" id="UP000501379">
    <property type="component" value="Chromosome"/>
</dbReference>
<feature type="transmembrane region" description="Helical" evidence="1">
    <location>
        <begin position="373"/>
        <end position="391"/>
    </location>
</feature>
<dbReference type="KEGG" id="pcam:HNE05_19095"/>
<feature type="transmembrane region" description="Helical" evidence="1">
    <location>
        <begin position="343"/>
        <end position="361"/>
    </location>
</feature>
<feature type="domain" description="NAD-dependent epimerase/dehydratase" evidence="2">
    <location>
        <begin position="3"/>
        <end position="193"/>
    </location>
</feature>
<dbReference type="GO" id="GO:0044877">
    <property type="term" value="F:protein-containing complex binding"/>
    <property type="evidence" value="ECO:0007669"/>
    <property type="project" value="TreeGrafter"/>
</dbReference>
<dbReference type="Gene3D" id="3.40.50.720">
    <property type="entry name" value="NAD(P)-binding Rossmann-like Domain"/>
    <property type="match status" value="1"/>
</dbReference>
<organism evidence="3 4">
    <name type="scientific">Aquipseudomonas campi</name>
    <dbReference type="NCBI Taxonomy" id="2731681"/>
    <lineage>
        <taxon>Bacteria</taxon>
        <taxon>Pseudomonadati</taxon>
        <taxon>Pseudomonadota</taxon>
        <taxon>Gammaproteobacteria</taxon>
        <taxon>Pseudomonadales</taxon>
        <taxon>Pseudomonadaceae</taxon>
        <taxon>Aquipseudomonas</taxon>
    </lineage>
</organism>
<dbReference type="PANTHER" id="PTHR12126">
    <property type="entry name" value="NADH-UBIQUINONE OXIDOREDUCTASE 39 KDA SUBUNIT-RELATED"/>
    <property type="match status" value="1"/>
</dbReference>
<proteinExistence type="predicted"/>
<gene>
    <name evidence="3" type="ORF">HNE05_19095</name>
</gene>
<name>A0A6M8FWT1_9GAMM</name>
<keyword evidence="1" id="KW-0472">Membrane</keyword>
<dbReference type="PANTHER" id="PTHR12126:SF11">
    <property type="entry name" value="NADH DEHYDROGENASE [UBIQUINONE] 1 ALPHA SUBCOMPLEX SUBUNIT 9, MITOCHONDRIAL"/>
    <property type="match status" value="1"/>
</dbReference>
<evidence type="ECO:0000313" key="4">
    <source>
        <dbReference type="Proteomes" id="UP000501379"/>
    </source>
</evidence>
<feature type="transmembrane region" description="Helical" evidence="1">
    <location>
        <begin position="397"/>
        <end position="414"/>
    </location>
</feature>
<dbReference type="SUPFAM" id="SSF51735">
    <property type="entry name" value="NAD(P)-binding Rossmann-fold domains"/>
    <property type="match status" value="1"/>
</dbReference>
<dbReference type="InterPro" id="IPR036291">
    <property type="entry name" value="NAD(P)-bd_dom_sf"/>
</dbReference>